<evidence type="ECO:0008006" key="3">
    <source>
        <dbReference type="Google" id="ProtNLM"/>
    </source>
</evidence>
<dbReference type="Gene3D" id="3.90.20.10">
    <property type="match status" value="1"/>
</dbReference>
<accession>A0A1G2R0E9</accession>
<comment type="caution">
    <text evidence="1">The sequence shown here is derived from an EMBL/GenBank/DDBJ whole genome shotgun (WGS) entry which is preliminary data.</text>
</comment>
<organism evidence="1 2">
    <name type="scientific">Candidatus Wildermuthbacteria bacterium RIFCSPHIGHO2_02_FULL_45_25</name>
    <dbReference type="NCBI Taxonomy" id="1802450"/>
    <lineage>
        <taxon>Bacteria</taxon>
        <taxon>Candidatus Wildermuthiibacteriota</taxon>
    </lineage>
</organism>
<dbReference type="Proteomes" id="UP000178092">
    <property type="component" value="Unassembled WGS sequence"/>
</dbReference>
<dbReference type="EMBL" id="MHTV01000042">
    <property type="protein sequence ID" value="OHA65742.1"/>
    <property type="molecule type" value="Genomic_DNA"/>
</dbReference>
<protein>
    <recommendedName>
        <fullName evidence="3">t-SNARE coiled-coil homology domain-containing protein</fullName>
    </recommendedName>
</protein>
<dbReference type="AlphaFoldDB" id="A0A1G2R0E9"/>
<gene>
    <name evidence="1" type="ORF">A3C04_02395</name>
</gene>
<evidence type="ECO:0000313" key="1">
    <source>
        <dbReference type="EMBL" id="OHA65742.1"/>
    </source>
</evidence>
<name>A0A1G2R0E9_9BACT</name>
<reference evidence="1 2" key="1">
    <citation type="journal article" date="2016" name="Nat. Commun.">
        <title>Thousands of microbial genomes shed light on interconnected biogeochemical processes in an aquifer system.</title>
        <authorList>
            <person name="Anantharaman K."/>
            <person name="Brown C.T."/>
            <person name="Hug L.A."/>
            <person name="Sharon I."/>
            <person name="Castelle C.J."/>
            <person name="Probst A.J."/>
            <person name="Thomas B.C."/>
            <person name="Singh A."/>
            <person name="Wilkins M.J."/>
            <person name="Karaoz U."/>
            <person name="Brodie E.L."/>
            <person name="Williams K.H."/>
            <person name="Hubbard S.S."/>
            <person name="Banfield J.F."/>
        </authorList>
    </citation>
    <scope>NUCLEOTIDE SEQUENCE [LARGE SCALE GENOMIC DNA]</scope>
</reference>
<evidence type="ECO:0000313" key="2">
    <source>
        <dbReference type="Proteomes" id="UP000178092"/>
    </source>
</evidence>
<sequence length="85" mass="9893">MQNNHGEVTNEGLARMIAEGFHGVDEKFMQMREEMDTRFNIVDECFDGIDGRLDRIEGILIGDHQRRIEKLEDKVDELRDALAMK</sequence>
<proteinExistence type="predicted"/>